<organism evidence="1 2">
    <name type="scientific">Toxocara canis</name>
    <name type="common">Canine roundworm</name>
    <dbReference type="NCBI Taxonomy" id="6265"/>
    <lineage>
        <taxon>Eukaryota</taxon>
        <taxon>Metazoa</taxon>
        <taxon>Ecdysozoa</taxon>
        <taxon>Nematoda</taxon>
        <taxon>Chromadorea</taxon>
        <taxon>Rhabditida</taxon>
        <taxon>Spirurina</taxon>
        <taxon>Ascaridomorpha</taxon>
        <taxon>Ascaridoidea</taxon>
        <taxon>Toxocaridae</taxon>
        <taxon>Toxocara</taxon>
    </lineage>
</organism>
<evidence type="ECO:0000313" key="2">
    <source>
        <dbReference type="Proteomes" id="UP000031036"/>
    </source>
</evidence>
<sequence>MSFFATLNESFVNHGLIFKQLRYTTPAPWHASSFCVYGWLGEAVQRGTALQQRFVLLATLVAGSVLGYSHQAQSAGKDYLYDNVKMIQRGIIRYSHNENITSRDIATYHCSAQRQQCVEESSRSVSYDFSSMVATDCTEYPPYIHSMQPQVAASGQAPFHNYNADSQKSTPSSSAYFTPVASDMSTLSSVSTASTVRTFRMNPDAAPFRPASTYMVTFSLNRLVFCQPECEMSCRGPTKVASVLLRTAPTATHVPCCVRRCMYE</sequence>
<gene>
    <name evidence="1" type="ORF">Tcan_17707</name>
</gene>
<name>A0A0B2UX98_TOXCA</name>
<evidence type="ECO:0000313" key="1">
    <source>
        <dbReference type="EMBL" id="KHN73717.1"/>
    </source>
</evidence>
<protein>
    <submittedName>
        <fullName evidence="1">Uncharacterized protein</fullName>
    </submittedName>
</protein>
<reference evidence="1 2" key="1">
    <citation type="submission" date="2014-11" db="EMBL/GenBank/DDBJ databases">
        <title>Genetic blueprint of the zoonotic pathogen Toxocara canis.</title>
        <authorList>
            <person name="Zhu X.-Q."/>
            <person name="Korhonen P.K."/>
            <person name="Cai H."/>
            <person name="Young N.D."/>
            <person name="Nejsum P."/>
            <person name="von Samson-Himmelstjerna G."/>
            <person name="Boag P.R."/>
            <person name="Tan P."/>
            <person name="Li Q."/>
            <person name="Min J."/>
            <person name="Yang Y."/>
            <person name="Wang X."/>
            <person name="Fang X."/>
            <person name="Hall R.S."/>
            <person name="Hofmann A."/>
            <person name="Sternberg P.W."/>
            <person name="Jex A.R."/>
            <person name="Gasser R.B."/>
        </authorList>
    </citation>
    <scope>NUCLEOTIDE SEQUENCE [LARGE SCALE GENOMIC DNA]</scope>
    <source>
        <strain evidence="1">PN_DK_2014</strain>
    </source>
</reference>
<accession>A0A0B2UX98</accession>
<keyword evidence="2" id="KW-1185">Reference proteome</keyword>
<proteinExistence type="predicted"/>
<dbReference type="AlphaFoldDB" id="A0A0B2UX98"/>
<comment type="caution">
    <text evidence="1">The sequence shown here is derived from an EMBL/GenBank/DDBJ whole genome shotgun (WGS) entry which is preliminary data.</text>
</comment>
<dbReference type="Proteomes" id="UP000031036">
    <property type="component" value="Unassembled WGS sequence"/>
</dbReference>
<dbReference type="EMBL" id="JPKZ01003063">
    <property type="protein sequence ID" value="KHN73717.1"/>
    <property type="molecule type" value="Genomic_DNA"/>
</dbReference>